<evidence type="ECO:0000256" key="1">
    <source>
        <dbReference type="ARBA" id="ARBA00022741"/>
    </source>
</evidence>
<dbReference type="OrthoDB" id="9784461at2"/>
<dbReference type="NCBIfam" id="NF003828">
    <property type="entry name" value="PRK05416.1"/>
    <property type="match status" value="1"/>
</dbReference>
<evidence type="ECO:0000256" key="3">
    <source>
        <dbReference type="ARBA" id="ARBA00023134"/>
    </source>
</evidence>
<keyword evidence="2 4" id="KW-0067">ATP-binding</keyword>
<name>A0A398D2H0_9BACT</name>
<organism evidence="7 8">
    <name type="scientific">Candidatus Cryosericum terrychapinii</name>
    <dbReference type="NCBI Taxonomy" id="2290919"/>
    <lineage>
        <taxon>Bacteria</taxon>
        <taxon>Pseudomonadati</taxon>
        <taxon>Caldisericota/Cryosericota group</taxon>
        <taxon>Candidatus Cryosericota</taxon>
        <taxon>Candidatus Cryosericia</taxon>
        <taxon>Candidatus Cryosericales</taxon>
        <taxon>Candidatus Cryosericaceae</taxon>
        <taxon>Candidatus Cryosericum</taxon>
    </lineage>
</organism>
<dbReference type="InterPro" id="IPR053931">
    <property type="entry name" value="RapZ_C"/>
</dbReference>
<dbReference type="GO" id="GO:0005525">
    <property type="term" value="F:GTP binding"/>
    <property type="evidence" value="ECO:0007669"/>
    <property type="project" value="UniProtKB-UniRule"/>
</dbReference>
<proteinExistence type="inferred from homology"/>
<dbReference type="AlphaFoldDB" id="A0A398D2H0"/>
<feature type="binding site" evidence="4">
    <location>
        <begin position="84"/>
        <end position="87"/>
    </location>
    <ligand>
        <name>GTP</name>
        <dbReference type="ChEBI" id="CHEBI:37565"/>
    </ligand>
</feature>
<feature type="binding site" evidence="4">
    <location>
        <begin position="33"/>
        <end position="40"/>
    </location>
    <ligand>
        <name>ATP</name>
        <dbReference type="ChEBI" id="CHEBI:30616"/>
    </ligand>
</feature>
<evidence type="ECO:0000313" key="8">
    <source>
        <dbReference type="Proteomes" id="UP000266328"/>
    </source>
</evidence>
<dbReference type="SUPFAM" id="SSF52540">
    <property type="entry name" value="P-loop containing nucleoside triphosphate hydrolases"/>
    <property type="match status" value="1"/>
</dbReference>
<comment type="caution">
    <text evidence="7">The sequence shown here is derived from an EMBL/GenBank/DDBJ whole genome shotgun (WGS) entry which is preliminary data.</text>
</comment>
<keyword evidence="8" id="KW-1185">Reference proteome</keyword>
<keyword evidence="1 4" id="KW-0547">Nucleotide-binding</keyword>
<dbReference type="GO" id="GO:0005524">
    <property type="term" value="F:ATP binding"/>
    <property type="evidence" value="ECO:0007669"/>
    <property type="project" value="UniProtKB-UniRule"/>
</dbReference>
<evidence type="ECO:0000313" key="7">
    <source>
        <dbReference type="EMBL" id="RIE06397.1"/>
    </source>
</evidence>
<dbReference type="PANTHER" id="PTHR30448:SF0">
    <property type="entry name" value="RNASE ADAPTER PROTEIN RAPZ"/>
    <property type="match status" value="1"/>
</dbReference>
<evidence type="ECO:0000256" key="4">
    <source>
        <dbReference type="HAMAP-Rule" id="MF_00636"/>
    </source>
</evidence>
<dbReference type="Pfam" id="PF22740">
    <property type="entry name" value="PapZ_C"/>
    <property type="match status" value="1"/>
</dbReference>
<keyword evidence="3 4" id="KW-0342">GTP-binding</keyword>
<dbReference type="EMBL" id="QXIS01000014">
    <property type="protein sequence ID" value="RIE06397.1"/>
    <property type="molecule type" value="Genomic_DNA"/>
</dbReference>
<evidence type="ECO:0000256" key="2">
    <source>
        <dbReference type="ARBA" id="ARBA00022840"/>
    </source>
</evidence>
<feature type="domain" description="RapZ-like N-terminal" evidence="5">
    <location>
        <begin position="26"/>
        <end position="181"/>
    </location>
</feature>
<evidence type="ECO:0000259" key="5">
    <source>
        <dbReference type="Pfam" id="PF03668"/>
    </source>
</evidence>
<dbReference type="Gene3D" id="3.40.50.300">
    <property type="entry name" value="P-loop containing nucleotide triphosphate hydrolases"/>
    <property type="match status" value="1"/>
</dbReference>
<dbReference type="HAMAP" id="MF_00636">
    <property type="entry name" value="RapZ_like"/>
    <property type="match status" value="1"/>
</dbReference>
<dbReference type="PANTHER" id="PTHR30448">
    <property type="entry name" value="RNASE ADAPTER PROTEIN RAPZ"/>
    <property type="match status" value="1"/>
</dbReference>
<dbReference type="InterPro" id="IPR005337">
    <property type="entry name" value="RapZ-like"/>
</dbReference>
<dbReference type="Pfam" id="PF03668">
    <property type="entry name" value="RapZ-like_N"/>
    <property type="match status" value="1"/>
</dbReference>
<dbReference type="Proteomes" id="UP000266328">
    <property type="component" value="Unassembled WGS sequence"/>
</dbReference>
<accession>A0A398D2H0</accession>
<dbReference type="InterPro" id="IPR027417">
    <property type="entry name" value="P-loop_NTPase"/>
</dbReference>
<feature type="domain" description="RapZ C-terminal" evidence="6">
    <location>
        <begin position="187"/>
        <end position="306"/>
    </location>
</feature>
<dbReference type="PIRSF" id="PIRSF005052">
    <property type="entry name" value="P-loopkin"/>
    <property type="match status" value="1"/>
</dbReference>
<protein>
    <submittedName>
        <fullName evidence="7">RNase adapter RapZ</fullName>
    </submittedName>
</protein>
<gene>
    <name evidence="7" type="primary">rapZ</name>
    <name evidence="7" type="ORF">SMC7_02705</name>
</gene>
<sequence length="308" mass="34916">MQWPRSACRAYRQYKREACVGVVSSLDLVIVTGLSGAGKTKAMGYLEDLGYYAMDNLPISLMSQFLDLASQTDGRISKIAVALDVRSSGFKTQFHSMLQRLRARDIHPRVIFLEASSRVLVNRFSETRRRHPLPGSTVSESIRNERGLLAEVRELSSVIIDTTDLTVSELKDRVREAILGSQESQTLTINIVSFGYKNGLPIDLDLLFDVRFLPNPYYNGDLVHRTGFDRGVILYVLHEPYAQQFFARLADFVDFVLPHYQEEGKSYLTIGIGCTGGRHRSVVIANMLYHHLKPRAKVVHVFHRDLQK</sequence>
<dbReference type="InterPro" id="IPR053930">
    <property type="entry name" value="RapZ-like_N"/>
</dbReference>
<evidence type="ECO:0000259" key="6">
    <source>
        <dbReference type="Pfam" id="PF22740"/>
    </source>
</evidence>
<reference evidence="7 8" key="1">
    <citation type="submission" date="2018-09" db="EMBL/GenBank/DDBJ databases">
        <title>Discovery and Ecogenomic Context for Candidatus Cryosericales, a Global Caldiserica Order Active in Thawing Permafrost.</title>
        <authorList>
            <person name="Martinez M.A."/>
            <person name="Woodcroft B.J."/>
            <person name="Ignacio Espinoza J.C."/>
            <person name="Zayed A."/>
            <person name="Singleton C.M."/>
            <person name="Boyd J."/>
            <person name="Li Y.-F."/>
            <person name="Purvine S."/>
            <person name="Maughan H."/>
            <person name="Hodgkins S.B."/>
            <person name="Anderson D."/>
            <person name="Sederholm M."/>
            <person name="Temperton B."/>
            <person name="Saleska S.R."/>
            <person name="Tyson G.W."/>
            <person name="Rich V.I."/>
        </authorList>
    </citation>
    <scope>NUCLEOTIDE SEQUENCE [LARGE SCALE GENOMIC DNA]</scope>
    <source>
        <strain evidence="7 8">SMC7</strain>
    </source>
</reference>